<evidence type="ECO:0000313" key="2">
    <source>
        <dbReference type="EMBL" id="SDT69781.1"/>
    </source>
</evidence>
<keyword evidence="2" id="KW-0378">Hydrolase</keyword>
<feature type="chain" id="PRO_5009271090" evidence="1">
    <location>
        <begin position="29"/>
        <end position="299"/>
    </location>
</feature>
<evidence type="ECO:0000313" key="3">
    <source>
        <dbReference type="Proteomes" id="UP000198688"/>
    </source>
</evidence>
<dbReference type="InterPro" id="IPR002918">
    <property type="entry name" value="Lipase_EstA/Esterase_EstB"/>
</dbReference>
<dbReference type="InterPro" id="IPR029058">
    <property type="entry name" value="AB_hydrolase_fold"/>
</dbReference>
<keyword evidence="1" id="KW-0732">Signal</keyword>
<dbReference type="Gene3D" id="3.40.50.1820">
    <property type="entry name" value="alpha/beta hydrolase"/>
    <property type="match status" value="1"/>
</dbReference>
<dbReference type="EMBL" id="LT629758">
    <property type="protein sequence ID" value="SDT69781.1"/>
    <property type="molecule type" value="Genomic_DNA"/>
</dbReference>
<dbReference type="GO" id="GO:0016787">
    <property type="term" value="F:hydrolase activity"/>
    <property type="evidence" value="ECO:0007669"/>
    <property type="project" value="UniProtKB-KW"/>
</dbReference>
<reference evidence="2 3" key="1">
    <citation type="submission" date="2016-10" db="EMBL/GenBank/DDBJ databases">
        <authorList>
            <person name="de Groot N.N."/>
        </authorList>
    </citation>
    <scope>NUCLEOTIDE SEQUENCE [LARGE SCALE GENOMIC DNA]</scope>
    <source>
        <strain evidence="2 3">DSM 43941</strain>
    </source>
</reference>
<accession>A0A1H2CH63</accession>
<sequence>MIRMRKRFVALLVVAALVGPLAAGPAQAAASVPKRDNGLNEAVYWVHGIQIGEEVPATDCRQWDAAIKRYRGGSYTGTVRTVAYYQDDKNCNTRIASVSQTTSIKELGRQLAWDIYRRYTKNGKSVDAVGHSMGGLIIRAAITGVQKKEAGWPPKLFVEDVVTISTPHSGTLVAKGCGFTQCKEMRIDSSFLKWLSKTPYSAQRTDWTLIGSTKDLIVPAWSSTVTDSKKAGYFTPGHRVVFTAGKGLDHSGIYTQTANSGYELKYWNAPQASQGWIKKTDWVSPVVMARNGNFYFSKW</sequence>
<evidence type="ECO:0000256" key="1">
    <source>
        <dbReference type="SAM" id="SignalP"/>
    </source>
</evidence>
<name>A0A1H2CH63_9ACTN</name>
<gene>
    <name evidence="2" type="ORF">SAMN04489716_5827</name>
</gene>
<proteinExistence type="predicted"/>
<dbReference type="SUPFAM" id="SSF53474">
    <property type="entry name" value="alpha/beta-Hydrolases"/>
    <property type="match status" value="1"/>
</dbReference>
<dbReference type="Proteomes" id="UP000198688">
    <property type="component" value="Chromosome I"/>
</dbReference>
<keyword evidence="3" id="KW-1185">Reference proteome</keyword>
<feature type="signal peptide" evidence="1">
    <location>
        <begin position="1"/>
        <end position="28"/>
    </location>
</feature>
<dbReference type="AlphaFoldDB" id="A0A1H2CH63"/>
<protein>
    <submittedName>
        <fullName evidence="2">Triacylglycerol esterase/lipase EstA, alpha/beta hydrolase fold</fullName>
    </submittedName>
</protein>
<dbReference type="STRING" id="113562.SAMN04489716_5827"/>
<organism evidence="2 3">
    <name type="scientific">Actinoplanes derwentensis</name>
    <dbReference type="NCBI Taxonomy" id="113562"/>
    <lineage>
        <taxon>Bacteria</taxon>
        <taxon>Bacillati</taxon>
        <taxon>Actinomycetota</taxon>
        <taxon>Actinomycetes</taxon>
        <taxon>Micromonosporales</taxon>
        <taxon>Micromonosporaceae</taxon>
        <taxon>Actinoplanes</taxon>
    </lineage>
</organism>
<dbReference type="Pfam" id="PF01674">
    <property type="entry name" value="Lipase_2"/>
    <property type="match status" value="1"/>
</dbReference>
<dbReference type="GO" id="GO:0016042">
    <property type="term" value="P:lipid catabolic process"/>
    <property type="evidence" value="ECO:0007669"/>
    <property type="project" value="InterPro"/>
</dbReference>